<feature type="compositionally biased region" description="Low complexity" evidence="1">
    <location>
        <begin position="73"/>
        <end position="96"/>
    </location>
</feature>
<evidence type="ECO:0000256" key="2">
    <source>
        <dbReference type="SAM" id="SignalP"/>
    </source>
</evidence>
<evidence type="ECO:0000313" key="3">
    <source>
        <dbReference type="EMBL" id="KAG0141272.1"/>
    </source>
</evidence>
<sequence length="410" mass="43192">MPKVERVVTLISVLLLMVNVTTSTDSSGSSAVDGNTNSTDSAAPSSEKPPGSSATTTPHPAGRSSRVKSWDFDPYGASSDDSGSASNPPASSGDSATAALAPSNSNNTLSESQHASITQKDVSISSPVNNNTSMTNATSLPAKDPASQTSGTAGSLASSNSTSSASKLSDDPSITPNLSSEKPSETNSTDPSSQINKADAKSSTSAASKTTALDDTSGSSEALGRSSESDGNVRTFVLSQSMNWSEEDLNIYDTAGPVAYVITNKASGVTLTHQDIIVKSGPTGQTKLRVDAYPGTCGKSTDWFADNMTKISLNPRGWLADHWTIKNPTFPKYQYIFMRRPLSVQGNIIESGSKRRVAKIEKKRISSAIPNLPFKSGDKVYIVTNDGYIPDWDLLTMLALATQHHKYCPY</sequence>
<feature type="chain" id="PRO_5040373686" evidence="2">
    <location>
        <begin position="24"/>
        <end position="410"/>
    </location>
</feature>
<evidence type="ECO:0000313" key="4">
    <source>
        <dbReference type="Proteomes" id="UP000886653"/>
    </source>
</evidence>
<proteinExistence type="predicted"/>
<evidence type="ECO:0000256" key="1">
    <source>
        <dbReference type="SAM" id="MobiDB-lite"/>
    </source>
</evidence>
<dbReference type="EMBL" id="MU167394">
    <property type="protein sequence ID" value="KAG0141272.1"/>
    <property type="molecule type" value="Genomic_DNA"/>
</dbReference>
<gene>
    <name evidence="3" type="ORF">CROQUDRAFT_674221</name>
</gene>
<feature type="signal peptide" evidence="2">
    <location>
        <begin position="1"/>
        <end position="23"/>
    </location>
</feature>
<dbReference type="AlphaFoldDB" id="A0A9P6NBK5"/>
<dbReference type="Proteomes" id="UP000886653">
    <property type="component" value="Unassembled WGS sequence"/>
</dbReference>
<feature type="compositionally biased region" description="Polar residues" evidence="1">
    <location>
        <begin position="23"/>
        <end position="44"/>
    </location>
</feature>
<feature type="region of interest" description="Disordered" evidence="1">
    <location>
        <begin position="23"/>
        <end position="230"/>
    </location>
</feature>
<feature type="compositionally biased region" description="Polar residues" evidence="1">
    <location>
        <begin position="102"/>
        <end position="139"/>
    </location>
</feature>
<feature type="compositionally biased region" description="Polar residues" evidence="1">
    <location>
        <begin position="172"/>
        <end position="196"/>
    </location>
</feature>
<protein>
    <submittedName>
        <fullName evidence="3">Uncharacterized protein</fullName>
    </submittedName>
</protein>
<organism evidence="3 4">
    <name type="scientific">Cronartium quercuum f. sp. fusiforme G11</name>
    <dbReference type="NCBI Taxonomy" id="708437"/>
    <lineage>
        <taxon>Eukaryota</taxon>
        <taxon>Fungi</taxon>
        <taxon>Dikarya</taxon>
        <taxon>Basidiomycota</taxon>
        <taxon>Pucciniomycotina</taxon>
        <taxon>Pucciniomycetes</taxon>
        <taxon>Pucciniales</taxon>
        <taxon>Coleosporiaceae</taxon>
        <taxon>Cronartium</taxon>
    </lineage>
</organism>
<accession>A0A9P6NBK5</accession>
<name>A0A9P6NBK5_9BASI</name>
<feature type="compositionally biased region" description="Low complexity" evidence="1">
    <location>
        <begin position="146"/>
        <end position="167"/>
    </location>
</feature>
<reference evidence="3" key="1">
    <citation type="submission" date="2013-11" db="EMBL/GenBank/DDBJ databases">
        <title>Genome sequence of the fusiform rust pathogen reveals effectors for host alternation and coevolution with pine.</title>
        <authorList>
            <consortium name="DOE Joint Genome Institute"/>
            <person name="Smith K."/>
            <person name="Pendleton A."/>
            <person name="Kubisiak T."/>
            <person name="Anderson C."/>
            <person name="Salamov A."/>
            <person name="Aerts A."/>
            <person name="Riley R."/>
            <person name="Clum A."/>
            <person name="Lindquist E."/>
            <person name="Ence D."/>
            <person name="Campbell M."/>
            <person name="Kronenberg Z."/>
            <person name="Feau N."/>
            <person name="Dhillon B."/>
            <person name="Hamelin R."/>
            <person name="Burleigh J."/>
            <person name="Smith J."/>
            <person name="Yandell M."/>
            <person name="Nelson C."/>
            <person name="Grigoriev I."/>
            <person name="Davis J."/>
        </authorList>
    </citation>
    <scope>NUCLEOTIDE SEQUENCE</scope>
    <source>
        <strain evidence="3">G11</strain>
    </source>
</reference>
<feature type="compositionally biased region" description="Low complexity" evidence="1">
    <location>
        <begin position="201"/>
        <end position="217"/>
    </location>
</feature>
<keyword evidence="4" id="KW-1185">Reference proteome</keyword>
<comment type="caution">
    <text evidence="3">The sequence shown here is derived from an EMBL/GenBank/DDBJ whole genome shotgun (WGS) entry which is preliminary data.</text>
</comment>
<keyword evidence="2" id="KW-0732">Signal</keyword>